<evidence type="ECO:0000313" key="2">
    <source>
        <dbReference type="EMBL" id="TQM00810.1"/>
    </source>
</evidence>
<evidence type="ECO:0000313" key="3">
    <source>
        <dbReference type="Proteomes" id="UP000316096"/>
    </source>
</evidence>
<keyword evidence="3" id="KW-1185">Reference proteome</keyword>
<keyword evidence="1" id="KW-0812">Transmembrane</keyword>
<comment type="caution">
    <text evidence="2">The sequence shown here is derived from an EMBL/GenBank/DDBJ whole genome shotgun (WGS) entry which is preliminary data.</text>
</comment>
<name>A0A543CUM3_9ACTN</name>
<dbReference type="RefSeq" id="WP_141960637.1">
    <property type="nucleotide sequence ID" value="NZ_VFOZ01000001.1"/>
</dbReference>
<protein>
    <submittedName>
        <fullName evidence="2">Uncharacterized protein</fullName>
    </submittedName>
</protein>
<gene>
    <name evidence="2" type="ORF">FB559_6533</name>
</gene>
<reference evidence="2 3" key="1">
    <citation type="submission" date="2019-06" db="EMBL/GenBank/DDBJ databases">
        <title>Sequencing the genomes of 1000 actinobacteria strains.</title>
        <authorList>
            <person name="Klenk H.-P."/>
        </authorList>
    </citation>
    <scope>NUCLEOTIDE SEQUENCE [LARGE SCALE GENOMIC DNA]</scope>
    <source>
        <strain evidence="2 3">DSM 102200</strain>
    </source>
</reference>
<dbReference type="AlphaFoldDB" id="A0A543CUM3"/>
<evidence type="ECO:0000256" key="1">
    <source>
        <dbReference type="SAM" id="Phobius"/>
    </source>
</evidence>
<keyword evidence="1" id="KW-1133">Transmembrane helix</keyword>
<organism evidence="2 3">
    <name type="scientific">Actinoallomurus bryophytorum</name>
    <dbReference type="NCBI Taxonomy" id="1490222"/>
    <lineage>
        <taxon>Bacteria</taxon>
        <taxon>Bacillati</taxon>
        <taxon>Actinomycetota</taxon>
        <taxon>Actinomycetes</taxon>
        <taxon>Streptosporangiales</taxon>
        <taxon>Thermomonosporaceae</taxon>
        <taxon>Actinoallomurus</taxon>
    </lineage>
</organism>
<sequence>MDTDVETLEEMFRTPMPESRLRRAMRKITRSLWAALIILGFSVWAYPLTWNPIEELLEIRRKNPPLR</sequence>
<accession>A0A543CUM3</accession>
<keyword evidence="1" id="KW-0472">Membrane</keyword>
<proteinExistence type="predicted"/>
<feature type="transmembrane region" description="Helical" evidence="1">
    <location>
        <begin position="28"/>
        <end position="46"/>
    </location>
</feature>
<dbReference type="EMBL" id="VFOZ01000001">
    <property type="protein sequence ID" value="TQM00810.1"/>
    <property type="molecule type" value="Genomic_DNA"/>
</dbReference>
<dbReference type="Proteomes" id="UP000316096">
    <property type="component" value="Unassembled WGS sequence"/>
</dbReference>